<dbReference type="AlphaFoldDB" id="A0AAE0DH44"/>
<accession>A0AAE0DH44</accession>
<protein>
    <submittedName>
        <fullName evidence="1">Uncharacterized protein</fullName>
    </submittedName>
</protein>
<keyword evidence="2" id="KW-1185">Reference proteome</keyword>
<proteinExistence type="predicted"/>
<sequence>MALTSPHSDKITLTALPFQATIPSIALTFATGFSAQLLAGISFFSGSANVGAGLFLNFPTLTASFSEEGVEVALGVDVEVDVQLGAVVVRNDLPYTALSTGYSLPTACVSFDPGKKTFGVPTTTPLSSTVSATATATATKGADGAGGKGTSGASPAFGERMPGLGRVGSVAGLLVAVSFCFMMF</sequence>
<dbReference type="Proteomes" id="UP001276659">
    <property type="component" value="Unassembled WGS sequence"/>
</dbReference>
<organism evidence="1 2">
    <name type="scientific">Lepraria neglecta</name>
    <dbReference type="NCBI Taxonomy" id="209136"/>
    <lineage>
        <taxon>Eukaryota</taxon>
        <taxon>Fungi</taxon>
        <taxon>Dikarya</taxon>
        <taxon>Ascomycota</taxon>
        <taxon>Pezizomycotina</taxon>
        <taxon>Lecanoromycetes</taxon>
        <taxon>OSLEUM clade</taxon>
        <taxon>Lecanoromycetidae</taxon>
        <taxon>Lecanorales</taxon>
        <taxon>Lecanorineae</taxon>
        <taxon>Stereocaulaceae</taxon>
        <taxon>Lepraria</taxon>
    </lineage>
</organism>
<comment type="caution">
    <text evidence="1">The sequence shown here is derived from an EMBL/GenBank/DDBJ whole genome shotgun (WGS) entry which is preliminary data.</text>
</comment>
<evidence type="ECO:0000313" key="1">
    <source>
        <dbReference type="EMBL" id="KAK3169421.1"/>
    </source>
</evidence>
<name>A0AAE0DH44_9LECA</name>
<reference evidence="1" key="1">
    <citation type="submission" date="2022-11" db="EMBL/GenBank/DDBJ databases">
        <title>Chromosomal genome sequence assembly and mating type (MAT) locus characterization of the leprose asexual lichenized fungus Lepraria neglecta (Nyl.) Erichsen.</title>
        <authorList>
            <person name="Allen J.L."/>
            <person name="Pfeffer B."/>
        </authorList>
    </citation>
    <scope>NUCLEOTIDE SEQUENCE</scope>
    <source>
        <strain evidence="1">Allen 5258</strain>
    </source>
</reference>
<evidence type="ECO:0000313" key="2">
    <source>
        <dbReference type="Proteomes" id="UP001276659"/>
    </source>
</evidence>
<gene>
    <name evidence="1" type="ORF">OEA41_008804</name>
</gene>
<dbReference type="EMBL" id="JASNWA010000009">
    <property type="protein sequence ID" value="KAK3169421.1"/>
    <property type="molecule type" value="Genomic_DNA"/>
</dbReference>